<evidence type="ECO:0008006" key="4">
    <source>
        <dbReference type="Google" id="ProtNLM"/>
    </source>
</evidence>
<reference evidence="3" key="1">
    <citation type="journal article" date="2019" name="Int. J. Syst. Evol. Microbiol.">
        <title>The Global Catalogue of Microorganisms (GCM) 10K type strain sequencing project: providing services to taxonomists for standard genome sequencing and annotation.</title>
        <authorList>
            <consortium name="The Broad Institute Genomics Platform"/>
            <consortium name="The Broad Institute Genome Sequencing Center for Infectious Disease"/>
            <person name="Wu L."/>
            <person name="Ma J."/>
        </authorList>
    </citation>
    <scope>NUCLEOTIDE SEQUENCE [LARGE SCALE GENOMIC DNA]</scope>
    <source>
        <strain evidence="3">JCM 17525</strain>
    </source>
</reference>
<evidence type="ECO:0000313" key="3">
    <source>
        <dbReference type="Proteomes" id="UP001501456"/>
    </source>
</evidence>
<comment type="caution">
    <text evidence="2">The sequence shown here is derived from an EMBL/GenBank/DDBJ whole genome shotgun (WGS) entry which is preliminary data.</text>
</comment>
<keyword evidence="3" id="KW-1185">Reference proteome</keyword>
<protein>
    <recommendedName>
        <fullName evidence="4">Insecticidal toxin complex protein</fullName>
    </recommendedName>
</protein>
<dbReference type="EMBL" id="BAABBI010000001">
    <property type="protein sequence ID" value="GAA3784602.1"/>
    <property type="molecule type" value="Genomic_DNA"/>
</dbReference>
<dbReference type="Proteomes" id="UP001501456">
    <property type="component" value="Unassembled WGS sequence"/>
</dbReference>
<proteinExistence type="predicted"/>
<evidence type="ECO:0000313" key="2">
    <source>
        <dbReference type="EMBL" id="GAA3784602.1"/>
    </source>
</evidence>
<keyword evidence="1" id="KW-0732">Signal</keyword>
<sequence>MKNLVCFVLFASCFSVSAKEWNSLRSYQKETGLTTLQPSDWLKHDRKKNTLTWQKANLFNLQNNRPHEYETIKQRRDFYEWLYKDLEEKGFEVMWPKMAYYISNKLRLTKAFPYSVFTTKDVKLYAYKGSVTVFDEAFAYLNQLYYGNVLKDKEALHWDKNMLYQEQYYWLQDIYNDVGDKTLKTISRMAKGKGFYKLVVPKAIRFHGDISNQDERYKYALSTLRIYCKSYFK</sequence>
<feature type="chain" id="PRO_5045905010" description="Insecticidal toxin complex protein" evidence="1">
    <location>
        <begin position="19"/>
        <end position="233"/>
    </location>
</feature>
<dbReference type="RefSeq" id="WP_344729184.1">
    <property type="nucleotide sequence ID" value="NZ_BAABBI010000001.1"/>
</dbReference>
<accession>A0ABP7H6W2</accession>
<evidence type="ECO:0000256" key="1">
    <source>
        <dbReference type="SAM" id="SignalP"/>
    </source>
</evidence>
<feature type="signal peptide" evidence="1">
    <location>
        <begin position="1"/>
        <end position="18"/>
    </location>
</feature>
<organism evidence="2 3">
    <name type="scientific">Corallibacter vietnamensis</name>
    <dbReference type="NCBI Taxonomy" id="904130"/>
    <lineage>
        <taxon>Bacteria</taxon>
        <taxon>Pseudomonadati</taxon>
        <taxon>Bacteroidota</taxon>
        <taxon>Flavobacteriia</taxon>
        <taxon>Flavobacteriales</taxon>
        <taxon>Flavobacteriaceae</taxon>
        <taxon>Corallibacter</taxon>
    </lineage>
</organism>
<name>A0ABP7H6W2_9FLAO</name>
<gene>
    <name evidence="2" type="ORF">GCM10022271_16270</name>
</gene>